<reference evidence="4" key="2">
    <citation type="submission" date="2020-02" db="EMBL/GenBank/DDBJ databases">
        <authorList>
            <person name="Gilchrist C.L.M."/>
            <person name="Chooi Y.-H."/>
        </authorList>
    </citation>
    <scope>NUCLEOTIDE SEQUENCE</scope>
    <source>
        <strain evidence="4">MST-FP2251</strain>
    </source>
</reference>
<comment type="similarity">
    <text evidence="1 2">Belongs to the eIF-2B alpha/beta/delta subunits family.</text>
</comment>
<evidence type="ECO:0000256" key="2">
    <source>
        <dbReference type="RuleBase" id="RU003814"/>
    </source>
</evidence>
<feature type="domain" description="Nudix hydrolase" evidence="3">
    <location>
        <begin position="2"/>
        <end position="144"/>
    </location>
</feature>
<evidence type="ECO:0000313" key="5">
    <source>
        <dbReference type="Proteomes" id="UP001194746"/>
    </source>
</evidence>
<name>A0AAD4GW90_ASPNN</name>
<dbReference type="Pfam" id="PF01008">
    <property type="entry name" value="IF-2B"/>
    <property type="match status" value="1"/>
</dbReference>
<reference evidence="4" key="1">
    <citation type="journal article" date="2019" name="Beilstein J. Org. Chem.">
        <title>Nanangenines: drimane sesquiterpenoids as the dominant metabolite cohort of a novel Australian fungus, Aspergillus nanangensis.</title>
        <authorList>
            <person name="Lacey H.J."/>
            <person name="Gilchrist C.L.M."/>
            <person name="Crombie A."/>
            <person name="Kalaitzis J.A."/>
            <person name="Vuong D."/>
            <person name="Rutledge P.J."/>
            <person name="Turner P."/>
            <person name="Pitt J.I."/>
            <person name="Lacey E."/>
            <person name="Chooi Y.H."/>
            <person name="Piggott A.M."/>
        </authorList>
    </citation>
    <scope>NUCLEOTIDE SEQUENCE</scope>
    <source>
        <strain evidence="4">MST-FP2251</strain>
    </source>
</reference>
<dbReference type="InterPro" id="IPR000649">
    <property type="entry name" value="IF-2B-related"/>
</dbReference>
<dbReference type="GO" id="GO:0046523">
    <property type="term" value="F:S-methyl-5-thioribose-1-phosphate isomerase activity"/>
    <property type="evidence" value="ECO:0007669"/>
    <property type="project" value="TreeGrafter"/>
</dbReference>
<dbReference type="GO" id="GO:0019509">
    <property type="term" value="P:L-methionine salvage from methylthioadenosine"/>
    <property type="evidence" value="ECO:0007669"/>
    <property type="project" value="TreeGrafter"/>
</dbReference>
<dbReference type="InterPro" id="IPR015797">
    <property type="entry name" value="NUDIX_hydrolase-like_dom_sf"/>
</dbReference>
<sequence>MEKRAVVSSFIFRFPRGPSSKPDVALFKRSDKVRTYRHHLAPIAGSIDHTDNSPLAAAWRELHEETTLDASTLSLWRTGKPFTFSDASVGREWTVNPFAFVLKAGSETAIHTDWECESWAWYDPQTVIDDAAKNTLGLVPRLTDSLRRVWFEGETSAGAGATLATGLTQLQTDRASGSRELTATAMGVFRDFVAQTRGRGGGALDEDWWRVVRMAAWHLVKNGRESMGAATLSAVVALLGEIEGIVRLGTLSVEGKWDRIMSTMETQLRDRSSRSNRLRDSFAEYLRATSQGKDRLTVMTTSSSSTIRDSLLHAYAALDLRTLEVRILESRPLFEGATLASALLEQFQSQLQSSSSNKTLHVQLYTDASAALAAEDVDILLLGADQISASKGVSNKIGSLPVALSVKHVSPSAKILVLSEVEKINSTGGGVVRDDHTEDNDPMEVMGTWIHDGVKGAQGLKSQASKAVSVEVRNVYFEWVPLNLVDALICEEGVLHDEGIRAKAQRLGELSQRYFEGL</sequence>
<dbReference type="PANTHER" id="PTHR43475">
    <property type="entry name" value="METHYLTHIORIBOSE-1-PHOSPHATE ISOMERASE"/>
    <property type="match status" value="1"/>
</dbReference>
<dbReference type="InterPro" id="IPR000086">
    <property type="entry name" value="NUDIX_hydrolase_dom"/>
</dbReference>
<dbReference type="AlphaFoldDB" id="A0AAD4GW90"/>
<evidence type="ECO:0000259" key="3">
    <source>
        <dbReference type="PROSITE" id="PS51462"/>
    </source>
</evidence>
<dbReference type="InterPro" id="IPR042529">
    <property type="entry name" value="IF_2B-like_C"/>
</dbReference>
<evidence type="ECO:0000256" key="1">
    <source>
        <dbReference type="ARBA" id="ARBA00007251"/>
    </source>
</evidence>
<dbReference type="Gene3D" id="3.40.50.10470">
    <property type="entry name" value="Translation initiation factor eif-2b, domain 2"/>
    <property type="match status" value="1"/>
</dbReference>
<protein>
    <recommendedName>
        <fullName evidence="3">Nudix hydrolase domain-containing protein</fullName>
    </recommendedName>
</protein>
<gene>
    <name evidence="4" type="ORF">FE257_003653</name>
</gene>
<dbReference type="Pfam" id="PF00293">
    <property type="entry name" value="NUDIX"/>
    <property type="match status" value="1"/>
</dbReference>
<proteinExistence type="inferred from homology"/>
<organism evidence="4 5">
    <name type="scientific">Aspergillus nanangensis</name>
    <dbReference type="NCBI Taxonomy" id="2582783"/>
    <lineage>
        <taxon>Eukaryota</taxon>
        <taxon>Fungi</taxon>
        <taxon>Dikarya</taxon>
        <taxon>Ascomycota</taxon>
        <taxon>Pezizomycotina</taxon>
        <taxon>Eurotiomycetes</taxon>
        <taxon>Eurotiomycetidae</taxon>
        <taxon>Eurotiales</taxon>
        <taxon>Aspergillaceae</taxon>
        <taxon>Aspergillus</taxon>
        <taxon>Aspergillus subgen. Circumdati</taxon>
    </lineage>
</organism>
<dbReference type="SUPFAM" id="SSF100950">
    <property type="entry name" value="NagB/RpiA/CoA transferase-like"/>
    <property type="match status" value="1"/>
</dbReference>
<dbReference type="PROSITE" id="PS51462">
    <property type="entry name" value="NUDIX"/>
    <property type="match status" value="1"/>
</dbReference>
<dbReference type="EMBL" id="VCAU01000017">
    <property type="protein sequence ID" value="KAF9891642.1"/>
    <property type="molecule type" value="Genomic_DNA"/>
</dbReference>
<dbReference type="PANTHER" id="PTHR43475:SF3">
    <property type="entry name" value="TRANSLATION INITIATION FACTOR EIF-2B SUBUNIT FAMILY PROTEIN (AFU_ORTHOLOGUE AFUA_2G14290)"/>
    <property type="match status" value="1"/>
</dbReference>
<dbReference type="Proteomes" id="UP001194746">
    <property type="component" value="Unassembled WGS sequence"/>
</dbReference>
<keyword evidence="5" id="KW-1185">Reference proteome</keyword>
<dbReference type="SUPFAM" id="SSF55811">
    <property type="entry name" value="Nudix"/>
    <property type="match status" value="1"/>
</dbReference>
<dbReference type="Gene3D" id="3.90.79.10">
    <property type="entry name" value="Nucleoside Triphosphate Pyrophosphohydrolase"/>
    <property type="match status" value="1"/>
</dbReference>
<dbReference type="CDD" id="cd18872">
    <property type="entry name" value="NUDIX_eIF-2B"/>
    <property type="match status" value="1"/>
</dbReference>
<dbReference type="InterPro" id="IPR037171">
    <property type="entry name" value="NagB/RpiA_transferase-like"/>
</dbReference>
<evidence type="ECO:0000313" key="4">
    <source>
        <dbReference type="EMBL" id="KAF9891642.1"/>
    </source>
</evidence>
<comment type="caution">
    <text evidence="4">The sequence shown here is derived from an EMBL/GenBank/DDBJ whole genome shotgun (WGS) entry which is preliminary data.</text>
</comment>
<accession>A0AAD4GW90</accession>